<name>A0A147BKJ4_IXORI</name>
<dbReference type="AlphaFoldDB" id="A0A147BKJ4"/>
<feature type="compositionally biased region" description="Low complexity" evidence="1">
    <location>
        <begin position="54"/>
        <end position="67"/>
    </location>
</feature>
<evidence type="ECO:0000256" key="1">
    <source>
        <dbReference type="SAM" id="MobiDB-lite"/>
    </source>
</evidence>
<dbReference type="EMBL" id="GEGO01004085">
    <property type="protein sequence ID" value="JAR91319.1"/>
    <property type="molecule type" value="Transcribed_RNA"/>
</dbReference>
<proteinExistence type="predicted"/>
<protein>
    <submittedName>
        <fullName evidence="3">Putative kolobok-4 hm</fullName>
    </submittedName>
</protein>
<feature type="compositionally biased region" description="Basic and acidic residues" evidence="1">
    <location>
        <begin position="606"/>
        <end position="621"/>
    </location>
</feature>
<dbReference type="PANTHER" id="PTHR31751">
    <property type="entry name" value="SI:CH211-108C17.2-RELATED-RELATED"/>
    <property type="match status" value="1"/>
</dbReference>
<evidence type="ECO:0000259" key="2">
    <source>
        <dbReference type="Pfam" id="PF20700"/>
    </source>
</evidence>
<evidence type="ECO:0000313" key="3">
    <source>
        <dbReference type="EMBL" id="JAR91319.1"/>
    </source>
</evidence>
<sequence length="629" mass="68668">MNGDEKRNFRRRKSRSLRPFKGRRKQPRKSATNAIDAPVDPPLQRNGVAPNAPPSSTSSASAEQRSASEFNISDVSDFVSASEKKIMTFCDETVQKASGGNAVICETQTLTQLVSGAMCGTCRKSELSVVEVENKRKGLASLLELKCTNVACPSEVLSAAYTSHRATAAGRETSEPSSGSARDSFALNVKAVVAARAIGVGHDQLVRFCGILGLPKPLHQKTFHNISKKVHAAATKAVSDNLAEARRATASEAGQSDIAVMFDGTWQKRGHKSHNGVGTAISVDTGLCLDFEVLSNYCHGCNQHQILDEPEEEVWQAFHSPVCEKNIDCSSHAMETEAALRIWRRTQTYNTELQFTTFLSDGDSKAYTAVSNAEVYGSTTVTKEDCTNHVAKRLGTALRKLKTPLPRGEKLGDKTIQQLQRYYQIAITSNRGSVRGMYCAIWASYFHSCSTDGASSHKFCPDGEESWCKHKRAIALLAPAPAHTPLLTKAQGKAVLPIYQRLTDAKLLARCLQGKTQNAAESLNSKIWMLCPKTRFAARTAVETATAIAVLWFNRGHSSFEQVLEGLGVLPSKQLARLSSAADQKRVTSMSAKLTAEARSHRRQQEKRARAKDSKRKDREGATYAAGEF</sequence>
<feature type="domain" description="Mutator-like transposase" evidence="2">
    <location>
        <begin position="108"/>
        <end position="468"/>
    </location>
</feature>
<feature type="region of interest" description="Disordered" evidence="1">
    <location>
        <begin position="1"/>
        <end position="67"/>
    </location>
</feature>
<dbReference type="Pfam" id="PF20700">
    <property type="entry name" value="Mutator"/>
    <property type="match status" value="1"/>
</dbReference>
<dbReference type="InterPro" id="IPR049012">
    <property type="entry name" value="Mutator_transp_dom"/>
</dbReference>
<reference evidence="3" key="1">
    <citation type="journal article" date="2018" name="PLoS Negl. Trop. Dis.">
        <title>Sialome diversity of ticks revealed by RNAseq of single tick salivary glands.</title>
        <authorList>
            <person name="Perner J."/>
            <person name="Kropackova S."/>
            <person name="Kopacek P."/>
            <person name="Ribeiro J.M."/>
        </authorList>
    </citation>
    <scope>NUCLEOTIDE SEQUENCE</scope>
    <source>
        <strain evidence="3">Siblings of single egg batch collected in Ceske Budejovice</strain>
        <tissue evidence="3">Salivary glands</tissue>
    </source>
</reference>
<accession>A0A147BKJ4</accession>
<feature type="compositionally biased region" description="Basic residues" evidence="1">
    <location>
        <begin position="8"/>
        <end position="28"/>
    </location>
</feature>
<feature type="region of interest" description="Disordered" evidence="1">
    <location>
        <begin position="589"/>
        <end position="629"/>
    </location>
</feature>
<organism evidence="3">
    <name type="scientific">Ixodes ricinus</name>
    <name type="common">Common tick</name>
    <name type="synonym">Acarus ricinus</name>
    <dbReference type="NCBI Taxonomy" id="34613"/>
    <lineage>
        <taxon>Eukaryota</taxon>
        <taxon>Metazoa</taxon>
        <taxon>Ecdysozoa</taxon>
        <taxon>Arthropoda</taxon>
        <taxon>Chelicerata</taxon>
        <taxon>Arachnida</taxon>
        <taxon>Acari</taxon>
        <taxon>Parasitiformes</taxon>
        <taxon>Ixodida</taxon>
        <taxon>Ixodoidea</taxon>
        <taxon>Ixodidae</taxon>
        <taxon>Ixodinae</taxon>
        <taxon>Ixodes</taxon>
    </lineage>
</organism>